<dbReference type="Pfam" id="PF02698">
    <property type="entry name" value="DUF218"/>
    <property type="match status" value="1"/>
</dbReference>
<evidence type="ECO:0000313" key="2">
    <source>
        <dbReference type="EMBL" id="MBE9118952.1"/>
    </source>
</evidence>
<sequence length="222" mass="25266">MNPRHWLRWKLVERFLLFLFGILLGCLLFLGIRLQAAASKPVDAFFVLGGSIRREMYVAEQIAKTPKIPVLISHGSLDPCIWLIFQREQASMQKVWLEHCANSTFENFYFGVPILKRWKVHKVKLITSATHLPRAKWMAQILFGAQGIWVEMDIAKETGVPANQESAIKTSLDVVRSLGWAIAGQFIQPDCTDIIPLAEVDMATWRKTGFKCEHQGNLDDSE</sequence>
<dbReference type="InterPro" id="IPR003848">
    <property type="entry name" value="DUF218"/>
</dbReference>
<protein>
    <submittedName>
        <fullName evidence="2">YdcF family protein</fullName>
    </submittedName>
</protein>
<evidence type="ECO:0000313" key="3">
    <source>
        <dbReference type="Proteomes" id="UP000654482"/>
    </source>
</evidence>
<reference evidence="2" key="1">
    <citation type="submission" date="2020-10" db="EMBL/GenBank/DDBJ databases">
        <authorList>
            <person name="Castelo-Branco R."/>
            <person name="Eusebio N."/>
            <person name="Adriana R."/>
            <person name="Vieira A."/>
            <person name="Brugerolle De Fraissinette N."/>
            <person name="Rezende De Castro R."/>
            <person name="Schneider M.P."/>
            <person name="Vasconcelos V."/>
            <person name="Leao P.N."/>
        </authorList>
    </citation>
    <scope>NUCLEOTIDE SEQUENCE</scope>
    <source>
        <strain evidence="2">LEGE 07157</strain>
    </source>
</reference>
<proteinExistence type="predicted"/>
<keyword evidence="3" id="KW-1185">Reference proteome</keyword>
<dbReference type="CDD" id="cd06259">
    <property type="entry name" value="YdcF-like"/>
    <property type="match status" value="1"/>
</dbReference>
<dbReference type="RefSeq" id="WP_194032047.1">
    <property type="nucleotide sequence ID" value="NZ_JADEWZ010000070.1"/>
</dbReference>
<evidence type="ECO:0000259" key="1">
    <source>
        <dbReference type="Pfam" id="PF02698"/>
    </source>
</evidence>
<dbReference type="Proteomes" id="UP000654482">
    <property type="component" value="Unassembled WGS sequence"/>
</dbReference>
<dbReference type="EMBL" id="JADEWZ010000070">
    <property type="protein sequence ID" value="MBE9118952.1"/>
    <property type="molecule type" value="Genomic_DNA"/>
</dbReference>
<dbReference type="PROSITE" id="PS51257">
    <property type="entry name" value="PROKAR_LIPOPROTEIN"/>
    <property type="match status" value="1"/>
</dbReference>
<dbReference type="AlphaFoldDB" id="A0A8J7IXS1"/>
<feature type="domain" description="DUF218" evidence="1">
    <location>
        <begin position="44"/>
        <end position="144"/>
    </location>
</feature>
<comment type="caution">
    <text evidence="2">The sequence shown here is derived from an EMBL/GenBank/DDBJ whole genome shotgun (WGS) entry which is preliminary data.</text>
</comment>
<gene>
    <name evidence="2" type="ORF">IQ249_23975</name>
</gene>
<name>A0A8J7IXS1_9CYAN</name>
<accession>A0A8J7IXS1</accession>
<organism evidence="2 3">
    <name type="scientific">Lusitaniella coriacea LEGE 07157</name>
    <dbReference type="NCBI Taxonomy" id="945747"/>
    <lineage>
        <taxon>Bacteria</taxon>
        <taxon>Bacillati</taxon>
        <taxon>Cyanobacteriota</taxon>
        <taxon>Cyanophyceae</taxon>
        <taxon>Spirulinales</taxon>
        <taxon>Lusitaniellaceae</taxon>
        <taxon>Lusitaniella</taxon>
    </lineage>
</organism>